<dbReference type="STRING" id="5539.A0A3E2H3I9"/>
<feature type="region of interest" description="Disordered" evidence="2">
    <location>
        <begin position="355"/>
        <end position="390"/>
    </location>
</feature>
<feature type="region of interest" description="Disordered" evidence="2">
    <location>
        <begin position="247"/>
        <end position="267"/>
    </location>
</feature>
<feature type="transmembrane region" description="Helical" evidence="3">
    <location>
        <begin position="101"/>
        <end position="120"/>
    </location>
</feature>
<feature type="region of interest" description="Disordered" evidence="2">
    <location>
        <begin position="724"/>
        <end position="747"/>
    </location>
</feature>
<keyword evidence="1" id="KW-0175">Coiled coil</keyword>
<feature type="compositionally biased region" description="Basic and acidic residues" evidence="2">
    <location>
        <begin position="1647"/>
        <end position="1659"/>
    </location>
</feature>
<dbReference type="Proteomes" id="UP000258309">
    <property type="component" value="Unassembled WGS sequence"/>
</dbReference>
<feature type="transmembrane region" description="Helical" evidence="3">
    <location>
        <begin position="202"/>
        <end position="221"/>
    </location>
</feature>
<sequence length="2165" mass="238517">MAISDAVQTLLAAFFLSWHSINCSVGIIIFELWAIWRDCLQGRPEAGPRGFPGRRYVLVGLRVRESPIADCYDYLPGLPGLFNTVRSTCASSSGTGSLVGGLQAVVALRFVAGIIFVAFTRPQFAPTCVARTSVLPISIVTIGLDAVILGGLLVRALYQSLRKDPSSDKESGSWGLLLSVMGLTVWMGTSIPMVLGVHSIILLFRTTIPAIGLLLLVVVLISCSEAVLSLKDGQSIIPEARSPFVTPSPRGREIAGSGTPTTGHRYTGSGTLYVVNPSLTPGESPMPALQSNHGKRFSKYDNVKSRGAEEDRQNYLTPNYMSGRRASSGIFPLAAPTTDPRNLTGNVSMLSPAHTGVSRSVPVTSSLGQTQDKKSRFGWSKTPKKSTVRGLGISHPVTVDQDRSAAPFTKIHTVDLDTAATMERERREAARTRTSLVASRPAPAPPAMTPEEALKRSISIRRKEAPVYTRDLTATISSPSVSSQLAVPNGSSTSASLSPGGEDIRRRSPRNLTAFNPQLGSLNKQKRFNFGLPANPRSQMISMAWETPLVRESVVMPVHDLVYNNPEMVKNLSNGTTQRGASVKYGKSGRIPEEQQSNGFKSSTSVIHRPRPVRRHTETERIIFPADGSPIHRRSKSSGHAMSRKSVFSSYPGSPSQLPELPRPPTSASELKRLLPNNTKSMTFDEKMQLLFPAPPGTAYVHKRRSSVPSIPRISSPFLSFEKGANLPVNDDERRSHRSSKRSTIASFDPQTFSEVTKSEVSKLKEPEISHFSTTTYRSVVDDVVDTSLPRMSKNTARDLSARKSARARQTQYDMRKSAFTDAASSDMSPPESMTNWGSVHSAVPPFDISKATQTARETFIRARDKSNAQVNRQKPPSPSTSETKSVEGYMTVMLDTSDAPMPVASETSNPWKSSMPDASQALPVGTKLPIRDARGGYFRVGDEVPTFSERRRERKSRKMPPPTPLLLKSTTYTRQATVVVRQAEPSPPLESPEQARQEIETQLKHFETTDRISVGSMIRHMPEIDSKNSRYSNVTVADRLRLLENLEKEVGQQESQWQQLHCNLDRDSTSTVATTYTPVASMPPNRSNSSSPSSTRGSQRSKSSTRTPPRVVSRRERIRNGLARRLSTSSQESVSKQSSQGSNNSRASTWQQRLAEAQTEYSENTNTLLTKRDLKFLMMNRVEAHMALGSPTPPDSEHSEDGDNETDFETEVEHKEPQFLKTAAKVSQPTLWQQTVAPQVYAKGLLWTPSQSVTAKRVSFIPQPKTFHRRLDKGDELQPLTSFSLWVKPSSVNKRPLVGLWGSKPSRPKSIVTRPVTHRPPRRSRRVTILPDIVESPVPLPNNRDTLGIFQFPWGETSDSVVYQPPVNLALPPIAAQAVPMDIASRLNARSKELEPEDETEYSSSFFDDYDEEDAELDQYAASESEDDFDETTLWEIASLLKTTELPSRNSLIFSGKAVNIIEDYDDESDYESGKEEEQDDEVLQPKTYEMKLPIQPLAPIKSPRLPSMSLLWTPIVRSSTNAETGLFNPAVKRDDYRYTALSPAALNINRKPHSISAPLPSLTSTTLWDGPLTLPAERDWVSESSVRPSSPSIYSPSSSGRTSPISEIDASDASSITSTSTKASSLWSSISSAAAKKMPSWLDRKKGAKAADVDHSAKAPTRKPSISTLPALRESRVFDSNDLWESGGAISSKKEESRYDSSVCHPVFFTEALVSDAVEVHPAAIGHVVWSRAQSKEIKLWSLDNLGRGAFGATSSLLWSKQPSTKQETGDVDFRGHQIVRKVRTRSPSVLPALISASLFIPTAKSATSKNWLASTSQRQSSPANIWTPTYPVTKASEVSLLWSRVVSTKPKDSYADFEGHEIARRARTQQSSILEPTFSKELFKPTPQSESKNWLMVTSQRQHAPVKTWSPSSPTETSKADASFLWSTSSSTEQKDNHADFAGHETIRRARTQGSIEVSIVSAELFKPSQTSSVPKNWLIATSHRRQLSPAMMWSPLPTADSAQENGSFLWSKRSMSKESVADFEGHEMTRRARIQESLEVLPLAPTTLFNLAPKTESKNWLAVTSKPMGSQPQFLAKTWTPPSPSSASSTSASSLWSREGTTKVETNDSYFSGHEIPRRARPEHSPMLPVLTSTELFRQTPESITSRDWLTTTSNLAAAQR</sequence>
<feature type="region of interest" description="Disordered" evidence="2">
    <location>
        <begin position="821"/>
        <end position="840"/>
    </location>
</feature>
<feature type="region of interest" description="Disordered" evidence="2">
    <location>
        <begin position="573"/>
        <end position="605"/>
    </location>
</feature>
<dbReference type="EMBL" id="NCSJ02000199">
    <property type="protein sequence ID" value="RFU27583.1"/>
    <property type="molecule type" value="Genomic_DNA"/>
</dbReference>
<feature type="region of interest" description="Disordered" evidence="2">
    <location>
        <begin position="479"/>
        <end position="508"/>
    </location>
</feature>
<feature type="region of interest" description="Disordered" evidence="2">
    <location>
        <begin position="429"/>
        <end position="450"/>
    </location>
</feature>
<feature type="transmembrane region" description="Helical" evidence="3">
    <location>
        <begin position="174"/>
        <end position="195"/>
    </location>
</feature>
<comment type="caution">
    <text evidence="4">The sequence shown here is derived from an EMBL/GenBank/DDBJ whole genome shotgun (WGS) entry which is preliminary data.</text>
</comment>
<feature type="region of interest" description="Disordered" evidence="2">
    <location>
        <begin position="625"/>
        <end position="671"/>
    </location>
</feature>
<dbReference type="OrthoDB" id="5370537at2759"/>
<keyword evidence="3" id="KW-0812">Transmembrane</keyword>
<feature type="region of interest" description="Disordered" evidence="2">
    <location>
        <begin position="1581"/>
        <end position="1616"/>
    </location>
</feature>
<feature type="compositionally biased region" description="Polar residues" evidence="2">
    <location>
        <begin position="2135"/>
        <end position="2165"/>
    </location>
</feature>
<feature type="region of interest" description="Disordered" evidence="2">
    <location>
        <begin position="900"/>
        <end position="921"/>
    </location>
</feature>
<keyword evidence="3" id="KW-1133">Transmembrane helix</keyword>
<evidence type="ECO:0000313" key="4">
    <source>
        <dbReference type="EMBL" id="RFU27583.1"/>
    </source>
</evidence>
<feature type="region of interest" description="Disordered" evidence="2">
    <location>
        <begin position="948"/>
        <end position="968"/>
    </location>
</feature>
<evidence type="ECO:0000256" key="2">
    <source>
        <dbReference type="SAM" id="MobiDB-lite"/>
    </source>
</evidence>
<protein>
    <submittedName>
        <fullName evidence="4">Uncharacterized protein</fullName>
    </submittedName>
</protein>
<proteinExistence type="predicted"/>
<feature type="region of interest" description="Disordered" evidence="2">
    <location>
        <begin position="2081"/>
        <end position="2165"/>
    </location>
</feature>
<feature type="compositionally biased region" description="Polar residues" evidence="2">
    <location>
        <begin position="357"/>
        <end position="370"/>
    </location>
</feature>
<feature type="region of interest" description="Disordered" evidence="2">
    <location>
        <begin position="795"/>
        <end position="814"/>
    </location>
</feature>
<feature type="coiled-coil region" evidence="1">
    <location>
        <begin position="1037"/>
        <end position="1064"/>
    </location>
</feature>
<organism evidence="4 5">
    <name type="scientific">Scytalidium lignicola</name>
    <name type="common">Hyphomycete</name>
    <dbReference type="NCBI Taxonomy" id="5539"/>
    <lineage>
        <taxon>Eukaryota</taxon>
        <taxon>Fungi</taxon>
        <taxon>Dikarya</taxon>
        <taxon>Ascomycota</taxon>
        <taxon>Pezizomycotina</taxon>
        <taxon>Leotiomycetes</taxon>
        <taxon>Leotiomycetes incertae sedis</taxon>
        <taxon>Scytalidium</taxon>
    </lineage>
</organism>
<accession>A0A3E2H3I9</accession>
<feature type="compositionally biased region" description="Polar residues" evidence="2">
    <location>
        <begin position="479"/>
        <end position="497"/>
    </location>
</feature>
<feature type="region of interest" description="Disordered" evidence="2">
    <location>
        <begin position="863"/>
        <end position="887"/>
    </location>
</feature>
<feature type="compositionally biased region" description="Basic and acidic residues" evidence="2">
    <location>
        <begin position="2119"/>
        <end position="2128"/>
    </location>
</feature>
<keyword evidence="3" id="KW-0472">Membrane</keyword>
<feature type="compositionally biased region" description="Polar residues" evidence="2">
    <location>
        <begin position="258"/>
        <end position="267"/>
    </location>
</feature>
<feature type="region of interest" description="Disordered" evidence="2">
    <location>
        <begin position="1076"/>
        <end position="1163"/>
    </location>
</feature>
<evidence type="ECO:0000313" key="5">
    <source>
        <dbReference type="Proteomes" id="UP000258309"/>
    </source>
</evidence>
<feature type="transmembrane region" description="Helical" evidence="3">
    <location>
        <begin position="132"/>
        <end position="154"/>
    </location>
</feature>
<keyword evidence="5" id="KW-1185">Reference proteome</keyword>
<feature type="region of interest" description="Disordered" evidence="2">
    <location>
        <begin position="1647"/>
        <end position="1668"/>
    </location>
</feature>
<feature type="region of interest" description="Disordered" evidence="2">
    <location>
        <begin position="1188"/>
        <end position="1215"/>
    </location>
</feature>
<feature type="compositionally biased region" description="Low complexity" evidence="2">
    <location>
        <begin position="1128"/>
        <end position="1146"/>
    </location>
</feature>
<feature type="compositionally biased region" description="Low complexity" evidence="2">
    <location>
        <begin position="2089"/>
        <end position="2098"/>
    </location>
</feature>
<feature type="compositionally biased region" description="Polar residues" evidence="2">
    <location>
        <begin position="823"/>
        <end position="839"/>
    </location>
</feature>
<feature type="compositionally biased region" description="Polar residues" evidence="2">
    <location>
        <begin position="646"/>
        <end position="657"/>
    </location>
</feature>
<feature type="non-terminal residue" evidence="4">
    <location>
        <position position="2165"/>
    </location>
</feature>
<evidence type="ECO:0000256" key="1">
    <source>
        <dbReference type="SAM" id="Coils"/>
    </source>
</evidence>
<feature type="compositionally biased region" description="Polar residues" evidence="2">
    <location>
        <begin position="594"/>
        <end position="605"/>
    </location>
</feature>
<reference evidence="4 5" key="1">
    <citation type="submission" date="2018-05" db="EMBL/GenBank/DDBJ databases">
        <title>Draft genome sequence of Scytalidium lignicola DSM 105466, a ubiquitous saprotrophic fungus.</title>
        <authorList>
            <person name="Buettner E."/>
            <person name="Gebauer A.M."/>
            <person name="Hofrichter M."/>
            <person name="Liers C."/>
            <person name="Kellner H."/>
        </authorList>
    </citation>
    <scope>NUCLEOTIDE SEQUENCE [LARGE SCALE GENOMIC DNA]</scope>
    <source>
        <strain evidence="4 5">DSM 105466</strain>
    </source>
</reference>
<feature type="transmembrane region" description="Helical" evidence="3">
    <location>
        <begin position="12"/>
        <end position="36"/>
    </location>
</feature>
<feature type="non-terminal residue" evidence="4">
    <location>
        <position position="1"/>
    </location>
</feature>
<feature type="compositionally biased region" description="Low complexity" evidence="2">
    <location>
        <begin position="1584"/>
        <end position="1616"/>
    </location>
</feature>
<name>A0A3E2H3I9_SCYLI</name>
<feature type="compositionally biased region" description="Low complexity" evidence="2">
    <location>
        <begin position="432"/>
        <end position="441"/>
    </location>
</feature>
<gene>
    <name evidence="4" type="ORF">B7463_g8751</name>
</gene>
<feature type="compositionally biased region" description="Low complexity" evidence="2">
    <location>
        <begin position="1083"/>
        <end position="1108"/>
    </location>
</feature>
<evidence type="ECO:0000256" key="3">
    <source>
        <dbReference type="SAM" id="Phobius"/>
    </source>
</evidence>